<gene>
    <name evidence="3" type="ORF">FX982_03382</name>
</gene>
<dbReference type="GO" id="GO:0005737">
    <property type="term" value="C:cytoplasm"/>
    <property type="evidence" value="ECO:0007669"/>
    <property type="project" value="TreeGrafter"/>
</dbReference>
<dbReference type="EMBL" id="CP053746">
    <property type="protein sequence ID" value="QKF52398.1"/>
    <property type="molecule type" value="Genomic_DNA"/>
</dbReference>
<evidence type="ECO:0000259" key="2">
    <source>
        <dbReference type="Pfam" id="PF01266"/>
    </source>
</evidence>
<dbReference type="AlphaFoldDB" id="A0A6M8MUC0"/>
<dbReference type="SUPFAM" id="SSF54373">
    <property type="entry name" value="FAD-linked reductases, C-terminal domain"/>
    <property type="match status" value="1"/>
</dbReference>
<dbReference type="GO" id="GO:0016491">
    <property type="term" value="F:oxidoreductase activity"/>
    <property type="evidence" value="ECO:0007669"/>
    <property type="project" value="UniProtKB-KW"/>
</dbReference>
<dbReference type="EC" id="1.4.99.-" evidence="3"/>
<dbReference type="Proteomes" id="UP000501989">
    <property type="component" value="Chromosome"/>
</dbReference>
<dbReference type="SUPFAM" id="SSF51905">
    <property type="entry name" value="FAD/NAD(P)-binding domain"/>
    <property type="match status" value="1"/>
</dbReference>
<evidence type="ECO:0000313" key="4">
    <source>
        <dbReference type="Proteomes" id="UP000501989"/>
    </source>
</evidence>
<dbReference type="Pfam" id="PF01266">
    <property type="entry name" value="DAO"/>
    <property type="match status" value="1"/>
</dbReference>
<reference evidence="4" key="1">
    <citation type="submission" date="2019-12" db="EMBL/GenBank/DDBJ databases">
        <title>Endophytic bacteria associated with Panax ginseng seedlings.</title>
        <authorList>
            <person name="Park J.M."/>
            <person name="Shin R."/>
            <person name="Jo S.H."/>
        </authorList>
    </citation>
    <scope>NUCLEOTIDE SEQUENCE [LARGE SCALE GENOMIC DNA]</scope>
    <source>
        <strain evidence="4">PgKB30</strain>
    </source>
</reference>
<feature type="domain" description="FAD dependent oxidoreductase" evidence="2">
    <location>
        <begin position="11"/>
        <end position="398"/>
    </location>
</feature>
<evidence type="ECO:0000256" key="1">
    <source>
        <dbReference type="ARBA" id="ARBA00023002"/>
    </source>
</evidence>
<keyword evidence="4" id="KW-1185">Reference proteome</keyword>
<proteinExistence type="predicted"/>
<organism evidence="3 4">
    <name type="scientific">Pseudomonas graminis</name>
    <dbReference type="NCBI Taxonomy" id="158627"/>
    <lineage>
        <taxon>Bacteria</taxon>
        <taxon>Pseudomonadati</taxon>
        <taxon>Pseudomonadota</taxon>
        <taxon>Gammaproteobacteria</taxon>
        <taxon>Pseudomonadales</taxon>
        <taxon>Pseudomonadaceae</taxon>
        <taxon>Pseudomonas</taxon>
    </lineage>
</organism>
<accession>A0A6M8MUC0</accession>
<dbReference type="PANTHER" id="PTHR13847:SF289">
    <property type="entry name" value="GLYCINE OXIDASE"/>
    <property type="match status" value="1"/>
</dbReference>
<dbReference type="Gene3D" id="3.50.50.60">
    <property type="entry name" value="FAD/NAD(P)-binding domain"/>
    <property type="match status" value="2"/>
</dbReference>
<name>A0A6M8MUC0_9PSED</name>
<dbReference type="KEGG" id="pgg:FX982_03382"/>
<dbReference type="InterPro" id="IPR036188">
    <property type="entry name" value="FAD/NAD-bd_sf"/>
</dbReference>
<sequence>MDFPTIDCQTVVLGAGIIGVCSALHLQAAGQRVVLLDRDEPGAGTSHGNAGLIERSSIVPYAFPREWSRLARYALNRQSSMRFSPAWLPKIAPWLFQYWQNSSPANLASASRAMLPLIERCVSEHDRLAEASGMTSLIRAKGWIEFYRDQAEFDLAVADARSYDRHGLRYEVLDASQLRDREPHLSGAMGAIHWLDPKSVIDPGALVRGYAALFVERGGLLLKGDARSLCQHDDSWQVETREGLVRAQNAVVALGPQSTEVTARFGYRIPLGIKRGYHMHYAANPDEPLQHSIIDAQAGYVLAPMARGIRLTTGVELAAPDAPINEIQLRRCEAIARTLYPLGERLDAEPWLGRRPCLPDMRPVIGPATSHKGLWFNFGHAHHGLTLGPVTGRLLAEMMSDAKPFTDPAPYSPDRFG</sequence>
<dbReference type="Gene3D" id="3.30.9.10">
    <property type="entry name" value="D-Amino Acid Oxidase, subunit A, domain 2"/>
    <property type="match status" value="1"/>
</dbReference>
<keyword evidence="1 3" id="KW-0560">Oxidoreductase</keyword>
<dbReference type="InterPro" id="IPR006076">
    <property type="entry name" value="FAD-dep_OxRdtase"/>
</dbReference>
<evidence type="ECO:0000313" key="3">
    <source>
        <dbReference type="EMBL" id="QKF52398.1"/>
    </source>
</evidence>
<dbReference type="PANTHER" id="PTHR13847">
    <property type="entry name" value="SARCOSINE DEHYDROGENASE-RELATED"/>
    <property type="match status" value="1"/>
</dbReference>
<protein>
    <submittedName>
        <fullName evidence="3">D-amino acid dehydrogenase 1</fullName>
        <ecNumber evidence="3">1.4.99.-</ecNumber>
    </submittedName>
</protein>